<evidence type="ECO:0000313" key="3">
    <source>
        <dbReference type="EnsemblPlants" id="Pp3c24_1661V3.1"/>
    </source>
</evidence>
<protein>
    <submittedName>
        <fullName evidence="2 3">Uncharacterized protein</fullName>
    </submittedName>
</protein>
<dbReference type="Proteomes" id="UP000006727">
    <property type="component" value="Chromosome 24"/>
</dbReference>
<proteinExistence type="predicted"/>
<dbReference type="EMBL" id="ABEU02000024">
    <property type="protein sequence ID" value="PNR27925.1"/>
    <property type="molecule type" value="Genomic_DNA"/>
</dbReference>
<evidence type="ECO:0000313" key="4">
    <source>
        <dbReference type="Proteomes" id="UP000006727"/>
    </source>
</evidence>
<evidence type="ECO:0000313" key="2">
    <source>
        <dbReference type="EMBL" id="PNR27925.1"/>
    </source>
</evidence>
<name>A0A2K1IF78_PHYPA</name>
<dbReference type="AlphaFoldDB" id="A0A2K1IF78"/>
<reference evidence="2 4" key="2">
    <citation type="journal article" date="2018" name="Plant J.">
        <title>The Physcomitrella patens chromosome-scale assembly reveals moss genome structure and evolution.</title>
        <authorList>
            <person name="Lang D."/>
            <person name="Ullrich K.K."/>
            <person name="Murat F."/>
            <person name="Fuchs J."/>
            <person name="Jenkins J."/>
            <person name="Haas F.B."/>
            <person name="Piednoel M."/>
            <person name="Gundlach H."/>
            <person name="Van Bel M."/>
            <person name="Meyberg R."/>
            <person name="Vives C."/>
            <person name="Morata J."/>
            <person name="Symeonidi A."/>
            <person name="Hiss M."/>
            <person name="Muchero W."/>
            <person name="Kamisugi Y."/>
            <person name="Saleh O."/>
            <person name="Blanc G."/>
            <person name="Decker E.L."/>
            <person name="van Gessel N."/>
            <person name="Grimwood J."/>
            <person name="Hayes R.D."/>
            <person name="Graham S.W."/>
            <person name="Gunter L.E."/>
            <person name="McDaniel S.F."/>
            <person name="Hoernstein S.N.W."/>
            <person name="Larsson A."/>
            <person name="Li F.W."/>
            <person name="Perroud P.F."/>
            <person name="Phillips J."/>
            <person name="Ranjan P."/>
            <person name="Rokshar D.S."/>
            <person name="Rothfels C.J."/>
            <person name="Schneider L."/>
            <person name="Shu S."/>
            <person name="Stevenson D.W."/>
            <person name="Thummler F."/>
            <person name="Tillich M."/>
            <person name="Villarreal Aguilar J.C."/>
            <person name="Widiez T."/>
            <person name="Wong G.K."/>
            <person name="Wymore A."/>
            <person name="Zhang Y."/>
            <person name="Zimmer A.D."/>
            <person name="Quatrano R.S."/>
            <person name="Mayer K.F.X."/>
            <person name="Goodstein D."/>
            <person name="Casacuberta J.M."/>
            <person name="Vandepoele K."/>
            <person name="Reski R."/>
            <person name="Cuming A.C."/>
            <person name="Tuskan G.A."/>
            <person name="Maumus F."/>
            <person name="Salse J."/>
            <person name="Schmutz J."/>
            <person name="Rensing S.A."/>
        </authorList>
    </citation>
    <scope>NUCLEOTIDE SEQUENCE [LARGE SCALE GENOMIC DNA]</scope>
    <source>
        <strain evidence="3 4">cv. Gransden 2004</strain>
    </source>
</reference>
<reference evidence="3" key="3">
    <citation type="submission" date="2020-12" db="UniProtKB">
        <authorList>
            <consortium name="EnsemblPlants"/>
        </authorList>
    </citation>
    <scope>IDENTIFICATION</scope>
</reference>
<reference evidence="2 4" key="1">
    <citation type="journal article" date="2008" name="Science">
        <title>The Physcomitrella genome reveals evolutionary insights into the conquest of land by plants.</title>
        <authorList>
            <person name="Rensing S."/>
            <person name="Lang D."/>
            <person name="Zimmer A."/>
            <person name="Terry A."/>
            <person name="Salamov A."/>
            <person name="Shapiro H."/>
            <person name="Nishiyama T."/>
            <person name="Perroud P.-F."/>
            <person name="Lindquist E."/>
            <person name="Kamisugi Y."/>
            <person name="Tanahashi T."/>
            <person name="Sakakibara K."/>
            <person name="Fujita T."/>
            <person name="Oishi K."/>
            <person name="Shin-I T."/>
            <person name="Kuroki Y."/>
            <person name="Toyoda A."/>
            <person name="Suzuki Y."/>
            <person name="Hashimoto A."/>
            <person name="Yamaguchi K."/>
            <person name="Sugano A."/>
            <person name="Kohara Y."/>
            <person name="Fujiyama A."/>
            <person name="Anterola A."/>
            <person name="Aoki S."/>
            <person name="Ashton N."/>
            <person name="Barbazuk W.B."/>
            <person name="Barker E."/>
            <person name="Bennetzen J."/>
            <person name="Bezanilla M."/>
            <person name="Blankenship R."/>
            <person name="Cho S.H."/>
            <person name="Dutcher S."/>
            <person name="Estelle M."/>
            <person name="Fawcett J.A."/>
            <person name="Gundlach H."/>
            <person name="Hanada K."/>
            <person name="Heyl A."/>
            <person name="Hicks K.A."/>
            <person name="Hugh J."/>
            <person name="Lohr M."/>
            <person name="Mayer K."/>
            <person name="Melkozernov A."/>
            <person name="Murata T."/>
            <person name="Nelson D."/>
            <person name="Pils B."/>
            <person name="Prigge M."/>
            <person name="Reiss B."/>
            <person name="Renner T."/>
            <person name="Rombauts S."/>
            <person name="Rushton P."/>
            <person name="Sanderfoot A."/>
            <person name="Schween G."/>
            <person name="Shiu S.-H."/>
            <person name="Stueber K."/>
            <person name="Theodoulou F.L."/>
            <person name="Tu H."/>
            <person name="Van de Peer Y."/>
            <person name="Verrier P.J."/>
            <person name="Waters E."/>
            <person name="Wood A."/>
            <person name="Yang L."/>
            <person name="Cove D."/>
            <person name="Cuming A."/>
            <person name="Hasebe M."/>
            <person name="Lucas S."/>
            <person name="Mishler D.B."/>
            <person name="Reski R."/>
            <person name="Grigoriev I."/>
            <person name="Quatrano R.S."/>
            <person name="Boore J.L."/>
        </authorList>
    </citation>
    <scope>NUCLEOTIDE SEQUENCE [LARGE SCALE GENOMIC DNA]</scope>
    <source>
        <strain evidence="3 4">cv. Gransden 2004</strain>
    </source>
</reference>
<sequence length="158" mass="15685">MEGGGDGVQSAVDSGSASIGSVGAGVMRVAGVAGGRWSGGGRDGRGAGVGGGIDMVGSGGVFGDEGRRGEGSGCTEGWSEAGGDVDVGVRSSGGMWIGAGMWGEGVDEVYSGVGMEGGAIDMMAEECGMWCISEGCWMVHDMSDLFGWGWRMGIWVGV</sequence>
<keyword evidence="4" id="KW-1185">Reference proteome</keyword>
<gene>
    <name evidence="2" type="ORF">PHYPA_028517</name>
</gene>
<feature type="region of interest" description="Disordered" evidence="1">
    <location>
        <begin position="60"/>
        <end position="85"/>
    </location>
</feature>
<evidence type="ECO:0000256" key="1">
    <source>
        <dbReference type="SAM" id="MobiDB-lite"/>
    </source>
</evidence>
<dbReference type="Gramene" id="Pp3c24_1661V3.1">
    <property type="protein sequence ID" value="Pp3c24_1661V3.1"/>
    <property type="gene ID" value="Pp3c24_1661"/>
</dbReference>
<dbReference type="InParanoid" id="A0A2K1IF78"/>
<organism evidence="2">
    <name type="scientific">Physcomitrium patens</name>
    <name type="common">Spreading-leaved earth moss</name>
    <name type="synonym">Physcomitrella patens</name>
    <dbReference type="NCBI Taxonomy" id="3218"/>
    <lineage>
        <taxon>Eukaryota</taxon>
        <taxon>Viridiplantae</taxon>
        <taxon>Streptophyta</taxon>
        <taxon>Embryophyta</taxon>
        <taxon>Bryophyta</taxon>
        <taxon>Bryophytina</taxon>
        <taxon>Bryopsida</taxon>
        <taxon>Funariidae</taxon>
        <taxon>Funariales</taxon>
        <taxon>Funariaceae</taxon>
        <taxon>Physcomitrium</taxon>
    </lineage>
</organism>
<dbReference type="EnsemblPlants" id="Pp3c24_1661V3.1">
    <property type="protein sequence ID" value="Pp3c24_1661V3.1"/>
    <property type="gene ID" value="Pp3c24_1661"/>
</dbReference>
<accession>A0A2K1IF78</accession>